<feature type="compositionally biased region" description="Polar residues" evidence="1">
    <location>
        <begin position="480"/>
        <end position="489"/>
    </location>
</feature>
<feature type="compositionally biased region" description="Pro residues" evidence="1">
    <location>
        <begin position="772"/>
        <end position="793"/>
    </location>
</feature>
<feature type="compositionally biased region" description="Polar residues" evidence="1">
    <location>
        <begin position="804"/>
        <end position="814"/>
    </location>
</feature>
<dbReference type="AlphaFoldDB" id="A0AAN6PPF0"/>
<dbReference type="GO" id="GO:0051286">
    <property type="term" value="C:cell tip"/>
    <property type="evidence" value="ECO:0007669"/>
    <property type="project" value="TreeGrafter"/>
</dbReference>
<organism evidence="2 3">
    <name type="scientific">Parachaetomium inaequale</name>
    <dbReference type="NCBI Taxonomy" id="2588326"/>
    <lineage>
        <taxon>Eukaryota</taxon>
        <taxon>Fungi</taxon>
        <taxon>Dikarya</taxon>
        <taxon>Ascomycota</taxon>
        <taxon>Pezizomycotina</taxon>
        <taxon>Sordariomycetes</taxon>
        <taxon>Sordariomycetidae</taxon>
        <taxon>Sordariales</taxon>
        <taxon>Chaetomiaceae</taxon>
        <taxon>Parachaetomium</taxon>
    </lineage>
</organism>
<proteinExistence type="predicted"/>
<dbReference type="PANTHER" id="PTHR47775">
    <property type="entry name" value="BUD SITE SELECTION PROTEIN 14"/>
    <property type="match status" value="1"/>
</dbReference>
<dbReference type="InterPro" id="IPR053039">
    <property type="entry name" value="Polarity_Bud-Selection_Reg"/>
</dbReference>
<dbReference type="EMBL" id="MU854317">
    <property type="protein sequence ID" value="KAK4044741.1"/>
    <property type="molecule type" value="Genomic_DNA"/>
</dbReference>
<feature type="compositionally biased region" description="Low complexity" evidence="1">
    <location>
        <begin position="140"/>
        <end position="168"/>
    </location>
</feature>
<evidence type="ECO:0000313" key="2">
    <source>
        <dbReference type="EMBL" id="KAK4044741.1"/>
    </source>
</evidence>
<dbReference type="Proteomes" id="UP001303115">
    <property type="component" value="Unassembled WGS sequence"/>
</dbReference>
<accession>A0AAN6PPF0</accession>
<sequence>MARPHIIRADTIDLQAHEAPSAQQHHRPTPDGSSLAPHQAETLREVAAESAEENLRSPGVSWTAEPDDTQDHAAAPDPATGGQQNGSADTMRAGAQQDALAIAQNGGHEVDDGDLDGDAEVDMDDDMMDKISSSPSIEDGGSLPVLSSSIPGPLPLSPALRSPSTSPSVCDPRSSSPYLESPDHLPLGEVGSEPRQRAVVLQSPFVPSTRRYHHHDGEFEANATAEDDESSDTRSLPEDFDFDDSLPWADEEDDADSTLDDSTSGNGSTIRISMGQGPNDDKDQIQEDSATCDLTVPYESDEDDDGDFSSPSDARFIDSGWGGECLQDTEDIDFDFVYALHTFVATVEGQANATKGDTMVLLDDSNSYWWLLSASMLGDQPDKARNPIRSAMKRRKTKNVQFAAPTYVDYSDIDYSTEEEDADAEVFAQQQQGQQSQQSQQSTGGAEMDDETAKVEPLKPKSQQKQAKAEAKRQEASGDADSSSTNKTMSRVMEEAAEAKADGPKKTSDGTVRDSFFKDDTVETKKITLTPNLLRDDSASRASSESREVKQRPSLDKLDKESISSKDDKKKKKDKDKDKKPGGLRGFFSRKDKKSKGEDDDDSFGKRSMDADAPEKEVEEEEPQPSPEKAGPQRQPSKLQKQPRGEPSPTRKSNSARENGMDVKSYLSEGRVNNVANVPPASMRLVESSPKASPQGSPRDQRPEREASPVKSALSKAARPEPRPAKTTAAKSRVELDDFDTDEDVAPEPTRQPPAPEEAARPQARDAQPIAAPTPQPAPPPAQTAPSAPPVSIPPQTAERLSESPVQVSPVASSNPPPLMVDNASQEEDRVSPVSTPSPELIEHDDADTSGHKTSTTPSTARSESWDDASLRAFFDSGSDIRDLLLVVYDKNNVDDVGPDHPVAGSLFREQNAKLAEITTRLDDMLGDWLARKQRLRGSV</sequence>
<evidence type="ECO:0000256" key="1">
    <source>
        <dbReference type="SAM" id="MobiDB-lite"/>
    </source>
</evidence>
<dbReference type="GO" id="GO:0015630">
    <property type="term" value="C:microtubule cytoskeleton"/>
    <property type="evidence" value="ECO:0007669"/>
    <property type="project" value="TreeGrafter"/>
</dbReference>
<feature type="compositionally biased region" description="Basic and acidic residues" evidence="1">
    <location>
        <begin position="603"/>
        <end position="616"/>
    </location>
</feature>
<protein>
    <recommendedName>
        <fullName evidence="4">SH3 domain-containing protein</fullName>
    </recommendedName>
</protein>
<dbReference type="GO" id="GO:0030950">
    <property type="term" value="P:establishment or maintenance of actin cytoskeleton polarity"/>
    <property type="evidence" value="ECO:0007669"/>
    <property type="project" value="TreeGrafter"/>
</dbReference>
<evidence type="ECO:0000313" key="3">
    <source>
        <dbReference type="Proteomes" id="UP001303115"/>
    </source>
</evidence>
<comment type="caution">
    <text evidence="2">The sequence shown here is derived from an EMBL/GenBank/DDBJ whole genome shotgun (WGS) entry which is preliminary data.</text>
</comment>
<keyword evidence="3" id="KW-1185">Reference proteome</keyword>
<feature type="compositionally biased region" description="Acidic residues" evidence="1">
    <location>
        <begin position="238"/>
        <end position="259"/>
    </location>
</feature>
<dbReference type="InterPro" id="IPR036028">
    <property type="entry name" value="SH3-like_dom_sf"/>
</dbReference>
<feature type="compositionally biased region" description="Acidic residues" evidence="1">
    <location>
        <begin position="737"/>
        <end position="746"/>
    </location>
</feature>
<feature type="compositionally biased region" description="Polar residues" evidence="1">
    <location>
        <begin position="852"/>
        <end position="863"/>
    </location>
</feature>
<feature type="compositionally biased region" description="Low complexity" evidence="1">
    <location>
        <begin position="429"/>
        <end position="445"/>
    </location>
</feature>
<evidence type="ECO:0008006" key="4">
    <source>
        <dbReference type="Google" id="ProtNLM"/>
    </source>
</evidence>
<feature type="compositionally biased region" description="Basic and acidic residues" evidence="1">
    <location>
        <begin position="699"/>
        <end position="708"/>
    </location>
</feature>
<reference evidence="3" key="1">
    <citation type="journal article" date="2023" name="Mol. Phylogenet. Evol.">
        <title>Genome-scale phylogeny and comparative genomics of the fungal order Sordariales.</title>
        <authorList>
            <person name="Hensen N."/>
            <person name="Bonometti L."/>
            <person name="Westerberg I."/>
            <person name="Brannstrom I.O."/>
            <person name="Guillou S."/>
            <person name="Cros-Aarteil S."/>
            <person name="Calhoun S."/>
            <person name="Haridas S."/>
            <person name="Kuo A."/>
            <person name="Mondo S."/>
            <person name="Pangilinan J."/>
            <person name="Riley R."/>
            <person name="LaButti K."/>
            <person name="Andreopoulos B."/>
            <person name="Lipzen A."/>
            <person name="Chen C."/>
            <person name="Yan M."/>
            <person name="Daum C."/>
            <person name="Ng V."/>
            <person name="Clum A."/>
            <person name="Steindorff A."/>
            <person name="Ohm R.A."/>
            <person name="Martin F."/>
            <person name="Silar P."/>
            <person name="Natvig D.O."/>
            <person name="Lalanne C."/>
            <person name="Gautier V."/>
            <person name="Ament-Velasquez S.L."/>
            <person name="Kruys A."/>
            <person name="Hutchinson M.I."/>
            <person name="Powell A.J."/>
            <person name="Barry K."/>
            <person name="Miller A.N."/>
            <person name="Grigoriev I.V."/>
            <person name="Debuchy R."/>
            <person name="Gladieux P."/>
            <person name="Hiltunen Thoren M."/>
            <person name="Johannesson H."/>
        </authorList>
    </citation>
    <scope>NUCLEOTIDE SEQUENCE [LARGE SCALE GENOMIC DNA]</scope>
    <source>
        <strain evidence="3">CBS 284.82</strain>
    </source>
</reference>
<feature type="region of interest" description="Disordered" evidence="1">
    <location>
        <begin position="1"/>
        <end position="285"/>
    </location>
</feature>
<feature type="region of interest" description="Disordered" evidence="1">
    <location>
        <begin position="418"/>
        <end position="867"/>
    </location>
</feature>
<dbReference type="GO" id="GO:0008104">
    <property type="term" value="P:intracellular protein localization"/>
    <property type="evidence" value="ECO:0007669"/>
    <property type="project" value="TreeGrafter"/>
</dbReference>
<gene>
    <name evidence="2" type="ORF">C8A01DRAFT_12021</name>
</gene>
<name>A0AAN6PPF0_9PEZI</name>
<feature type="compositionally biased region" description="Basic and acidic residues" evidence="1">
    <location>
        <begin position="492"/>
        <end position="526"/>
    </location>
</feature>
<feature type="compositionally biased region" description="Basic and acidic residues" evidence="1">
    <location>
        <begin position="841"/>
        <end position="851"/>
    </location>
</feature>
<feature type="compositionally biased region" description="Basic and acidic residues" evidence="1">
    <location>
        <begin position="467"/>
        <end position="476"/>
    </location>
</feature>
<dbReference type="PANTHER" id="PTHR47775:SF1">
    <property type="entry name" value="BUD SITE SELECTION PROTEIN 14"/>
    <property type="match status" value="1"/>
</dbReference>
<feature type="compositionally biased region" description="Basic and acidic residues" evidence="1">
    <location>
        <begin position="534"/>
        <end position="568"/>
    </location>
</feature>
<feature type="compositionally biased region" description="Acidic residues" evidence="1">
    <location>
        <begin position="111"/>
        <end position="127"/>
    </location>
</feature>
<dbReference type="SUPFAM" id="SSF50044">
    <property type="entry name" value="SH3-domain"/>
    <property type="match status" value="1"/>
</dbReference>